<evidence type="ECO:0000256" key="5">
    <source>
        <dbReference type="ARBA" id="ARBA00023295"/>
    </source>
</evidence>
<feature type="domain" description="GH18" evidence="10">
    <location>
        <begin position="52"/>
        <end position="444"/>
    </location>
</feature>
<feature type="chain" id="PRO_5040368946" evidence="9">
    <location>
        <begin position="17"/>
        <end position="796"/>
    </location>
</feature>
<feature type="signal peptide" evidence="9">
    <location>
        <begin position="1"/>
        <end position="16"/>
    </location>
</feature>
<dbReference type="PANTHER" id="PTHR11177:SF392">
    <property type="entry name" value="HAP41P"/>
    <property type="match status" value="1"/>
</dbReference>
<dbReference type="EMBL" id="BPQB01000015">
    <property type="protein sequence ID" value="GJE89987.1"/>
    <property type="molecule type" value="Genomic_DNA"/>
</dbReference>
<dbReference type="GO" id="GO:0000272">
    <property type="term" value="P:polysaccharide catabolic process"/>
    <property type="evidence" value="ECO:0007669"/>
    <property type="project" value="UniProtKB-KW"/>
</dbReference>
<name>A0A9P3G8G2_9APHY</name>
<feature type="compositionally biased region" description="Acidic residues" evidence="8">
    <location>
        <begin position="558"/>
        <end position="576"/>
    </location>
</feature>
<dbReference type="InterPro" id="IPR050314">
    <property type="entry name" value="Glycosyl_Hydrlase_18"/>
</dbReference>
<comment type="catalytic activity">
    <reaction evidence="1">
        <text>Random endo-hydrolysis of N-acetyl-beta-D-glucosaminide (1-&gt;4)-beta-linkages in chitin and chitodextrins.</text>
        <dbReference type="EC" id="3.2.1.14"/>
    </reaction>
</comment>
<dbReference type="PANTHER" id="PTHR11177">
    <property type="entry name" value="CHITINASE"/>
    <property type="match status" value="1"/>
</dbReference>
<feature type="compositionally biased region" description="Low complexity" evidence="8">
    <location>
        <begin position="577"/>
        <end position="593"/>
    </location>
</feature>
<keyword evidence="3" id="KW-0146">Chitin degradation</keyword>
<dbReference type="GO" id="GO:0005576">
    <property type="term" value="C:extracellular region"/>
    <property type="evidence" value="ECO:0007669"/>
    <property type="project" value="TreeGrafter"/>
</dbReference>
<evidence type="ECO:0000256" key="6">
    <source>
        <dbReference type="ARBA" id="ARBA00023326"/>
    </source>
</evidence>
<feature type="compositionally biased region" description="Low complexity" evidence="8">
    <location>
        <begin position="540"/>
        <end position="557"/>
    </location>
</feature>
<feature type="region of interest" description="Disordered" evidence="8">
    <location>
        <begin position="481"/>
        <end position="670"/>
    </location>
</feature>
<feature type="compositionally biased region" description="Acidic residues" evidence="8">
    <location>
        <begin position="643"/>
        <end position="652"/>
    </location>
</feature>
<dbReference type="PROSITE" id="PS51910">
    <property type="entry name" value="GH18_2"/>
    <property type="match status" value="1"/>
</dbReference>
<sequence>MLSFLTLPFLASAALGASHLPRRDFHHHLARDISAIASVTNTTTSANASVDMIAAAYYAGWHGVGNSFYNFTLEDVAWTKYTHLIYAFAVTDPAAPENATLADSDETLLTQFVANAKNNSVKAMLSIGGWTGGRAFSTNVGSEANRTAFVKTVIDLKNKYQLDGIDFDWEYPNDAGIGCNANSPNDTANFLTFLQALRADPDGKDLILSAATPVLPWKDATGSPSTDVSAFSDVLTFITVMNYDVWGSWSTGVGPNAPLNDTCASAANQQGSAVAAVKAWTAAGMPAHQIVLGVASYGHSFTVPPSAAFTSSDDNTLAAYPAFNSTSHPLGDGWDGPQGTDVCGVTDPNPSGNWDYWGLVTEGWVWPNGTARPGIDSRFDECSQTPYVYNKTSQIMVSFDDPTSWKAKGEFIVSSGLRGFNVWEAGGDFKDYLLDAISVATGMADEGDDDCGDDTSSASAVISASISVGLPTGTPVITSVAAAGAPPKSSPTAPSGSDNDSQPPAPAPPAAGKGGVPTAPATQTTKPIAPVLANGGGGAQPSPASAQTSSAAPAAPTDDGEGDDDDDCDDDGEGDETSSVSAPASTPSPVNNSGSGGDGDDDCDDDEPSTTPAAPTSAVVSSAVPTPVITSSAAAPSASSTDGDGDDCDDDSSSSASAASTSVAPSSVVSTASASVSTLASASSASSSASASVSTPVSASSASSSASASVLTSLASASSSFDSAVSSAIPSSVSLDSSAASSATPSSVTLDASASSSAAPASSTPASSTPAAESTPAGDASPSSSAASTSVAPTPY</sequence>
<dbReference type="InterPro" id="IPR001223">
    <property type="entry name" value="Glyco_hydro18_cat"/>
</dbReference>
<dbReference type="Gene3D" id="3.20.20.80">
    <property type="entry name" value="Glycosidases"/>
    <property type="match status" value="1"/>
</dbReference>
<comment type="caution">
    <text evidence="11">The sequence shown here is derived from an EMBL/GenBank/DDBJ whole genome shotgun (WGS) entry which is preliminary data.</text>
</comment>
<feature type="region of interest" description="Disordered" evidence="8">
    <location>
        <begin position="735"/>
        <end position="796"/>
    </location>
</feature>
<gene>
    <name evidence="11" type="ORF">PsYK624_061060</name>
</gene>
<feature type="compositionally biased region" description="Polar residues" evidence="8">
    <location>
        <begin position="490"/>
        <end position="502"/>
    </location>
</feature>
<dbReference type="SMART" id="SM00636">
    <property type="entry name" value="Glyco_18"/>
    <property type="match status" value="1"/>
</dbReference>
<evidence type="ECO:0000256" key="1">
    <source>
        <dbReference type="ARBA" id="ARBA00000822"/>
    </source>
</evidence>
<dbReference type="InterPro" id="IPR029070">
    <property type="entry name" value="Chitinase_insertion_sf"/>
</dbReference>
<evidence type="ECO:0000256" key="3">
    <source>
        <dbReference type="ARBA" id="ARBA00023024"/>
    </source>
</evidence>
<dbReference type="Proteomes" id="UP000703269">
    <property type="component" value="Unassembled WGS sequence"/>
</dbReference>
<keyword evidence="12" id="KW-1185">Reference proteome</keyword>
<evidence type="ECO:0000256" key="4">
    <source>
        <dbReference type="ARBA" id="ARBA00023277"/>
    </source>
</evidence>
<feature type="compositionally biased region" description="Low complexity" evidence="8">
    <location>
        <begin position="609"/>
        <end position="642"/>
    </location>
</feature>
<dbReference type="InterPro" id="IPR001579">
    <property type="entry name" value="Glyco_hydro_18_chit_AS"/>
</dbReference>
<evidence type="ECO:0000256" key="8">
    <source>
        <dbReference type="SAM" id="MobiDB-lite"/>
    </source>
</evidence>
<dbReference type="InterPro" id="IPR011583">
    <property type="entry name" value="Chitinase_II/V-like_cat"/>
</dbReference>
<dbReference type="GO" id="GO:0006032">
    <property type="term" value="P:chitin catabolic process"/>
    <property type="evidence" value="ECO:0007669"/>
    <property type="project" value="UniProtKB-KW"/>
</dbReference>
<keyword evidence="6" id="KW-0624">Polysaccharide degradation</keyword>
<evidence type="ECO:0000313" key="11">
    <source>
        <dbReference type="EMBL" id="GJE89987.1"/>
    </source>
</evidence>
<evidence type="ECO:0000256" key="7">
    <source>
        <dbReference type="RuleBase" id="RU000489"/>
    </source>
</evidence>
<dbReference type="PROSITE" id="PS01095">
    <property type="entry name" value="GH18_1"/>
    <property type="match status" value="1"/>
</dbReference>
<evidence type="ECO:0000256" key="2">
    <source>
        <dbReference type="ARBA" id="ARBA00022801"/>
    </source>
</evidence>
<dbReference type="AlphaFoldDB" id="A0A9P3G8G2"/>
<feature type="compositionally biased region" description="Low complexity" evidence="8">
    <location>
        <begin position="653"/>
        <end position="670"/>
    </location>
</feature>
<dbReference type="GO" id="GO:0008061">
    <property type="term" value="F:chitin binding"/>
    <property type="evidence" value="ECO:0007669"/>
    <property type="project" value="InterPro"/>
</dbReference>
<keyword evidence="9" id="KW-0732">Signal</keyword>
<keyword evidence="5 7" id="KW-0326">Glycosidase</keyword>
<feature type="region of interest" description="Disordered" evidence="8">
    <location>
        <begin position="684"/>
        <end position="703"/>
    </location>
</feature>
<organism evidence="11 12">
    <name type="scientific">Phanerochaete sordida</name>
    <dbReference type="NCBI Taxonomy" id="48140"/>
    <lineage>
        <taxon>Eukaryota</taxon>
        <taxon>Fungi</taxon>
        <taxon>Dikarya</taxon>
        <taxon>Basidiomycota</taxon>
        <taxon>Agaricomycotina</taxon>
        <taxon>Agaricomycetes</taxon>
        <taxon>Polyporales</taxon>
        <taxon>Phanerochaetaceae</taxon>
        <taxon>Phanerochaete</taxon>
    </lineage>
</organism>
<dbReference type="OrthoDB" id="73875at2759"/>
<dbReference type="SUPFAM" id="SSF54556">
    <property type="entry name" value="Chitinase insertion domain"/>
    <property type="match status" value="1"/>
</dbReference>
<dbReference type="InterPro" id="IPR017853">
    <property type="entry name" value="GH"/>
</dbReference>
<keyword evidence="4" id="KW-0119">Carbohydrate metabolism</keyword>
<dbReference type="Gene3D" id="3.10.50.10">
    <property type="match status" value="1"/>
</dbReference>
<keyword evidence="2 7" id="KW-0378">Hydrolase</keyword>
<evidence type="ECO:0000259" key="10">
    <source>
        <dbReference type="PROSITE" id="PS51910"/>
    </source>
</evidence>
<dbReference type="SUPFAM" id="SSF51445">
    <property type="entry name" value="(Trans)glycosidases"/>
    <property type="match status" value="1"/>
</dbReference>
<proteinExistence type="predicted"/>
<reference evidence="11 12" key="1">
    <citation type="submission" date="2021-08" db="EMBL/GenBank/DDBJ databases">
        <title>Draft Genome Sequence of Phanerochaete sordida strain YK-624.</title>
        <authorList>
            <person name="Mori T."/>
            <person name="Dohra H."/>
            <person name="Suzuki T."/>
            <person name="Kawagishi H."/>
            <person name="Hirai H."/>
        </authorList>
    </citation>
    <scope>NUCLEOTIDE SEQUENCE [LARGE SCALE GENOMIC DNA]</scope>
    <source>
        <strain evidence="11 12">YK-624</strain>
    </source>
</reference>
<protein>
    <submittedName>
        <fullName evidence="11">Glycoside hydrolase family 18 protein</fullName>
    </submittedName>
</protein>
<dbReference type="GO" id="GO:0008843">
    <property type="term" value="F:endochitinase activity"/>
    <property type="evidence" value="ECO:0007669"/>
    <property type="project" value="UniProtKB-EC"/>
</dbReference>
<dbReference type="Pfam" id="PF00704">
    <property type="entry name" value="Glyco_hydro_18"/>
    <property type="match status" value="1"/>
</dbReference>
<evidence type="ECO:0000256" key="9">
    <source>
        <dbReference type="SAM" id="SignalP"/>
    </source>
</evidence>
<evidence type="ECO:0000313" key="12">
    <source>
        <dbReference type="Proteomes" id="UP000703269"/>
    </source>
</evidence>
<feature type="compositionally biased region" description="Acidic residues" evidence="8">
    <location>
        <begin position="598"/>
        <end position="608"/>
    </location>
</feature>
<accession>A0A9P3G8G2</accession>